<dbReference type="InterPro" id="IPR000014">
    <property type="entry name" value="PAS"/>
</dbReference>
<dbReference type="Proteomes" id="UP000181936">
    <property type="component" value="Chromosome"/>
</dbReference>
<evidence type="ECO:0000256" key="9">
    <source>
        <dbReference type="ARBA" id="ARBA00023012"/>
    </source>
</evidence>
<dbReference type="InterPro" id="IPR004358">
    <property type="entry name" value="Sig_transdc_His_kin-like_C"/>
</dbReference>
<keyword evidence="7" id="KW-0067">ATP-binding</keyword>
<dbReference type="NCBIfam" id="TIGR00229">
    <property type="entry name" value="sensory_box"/>
    <property type="match status" value="3"/>
</dbReference>
<proteinExistence type="predicted"/>
<keyword evidence="13" id="KW-1185">Reference proteome</keyword>
<comment type="catalytic activity">
    <reaction evidence="1">
        <text>ATP + protein L-histidine = ADP + protein N-phospho-L-histidine.</text>
        <dbReference type="EC" id="2.7.13.3"/>
    </reaction>
</comment>
<dbReference type="Pfam" id="PF00989">
    <property type="entry name" value="PAS"/>
    <property type="match status" value="2"/>
</dbReference>
<sequence>MNNQSAETESLLHELEIYAVVSSNGRFQYVSSNSLELTGYKNDELIGKSIKNFIHQEDLFLIESYFFNEHHLYPCSFRFQSRTIDYIWFEASVEFIKSTLKQTNQEIILKMRPLNKPVFTPLGPARIMKERKLPLLDLKKISGDMILEDLPTPLLLTLKGEICYANKSFQDLIGADTKHQLVGHPIYEFIEASFHEIVKTRIERLHEGEKIGIIEQTWKRFDGSVINVEVTTALTAFKGEYAEMIVLTDISSKRNFQKILQKSRERYQRLIDNSIDMIGVIHQDRWVFVNEAGIRLFQAEDYHQLMGKNIFQDLHPKDHTSMRTSLKSILEGKLEVDVSNQSWLIDSEKILYTEMVFIPTTYFGEKAVQVILRDISERKKTEELMLRSEKLSIAGQLAAGIAHEIRNPLTAIKGFLQMMKPDFTSHQQYFDIVFSELNRIELILSELLMLAKPQETKFIRRNIVSLLQDVAMLLETQANMKSVYIEQVHEDFTLEVDCDENQLKQVFINLFKNAIDAMPEGGKVSVYTKRNNNKMIIEVRDEGEGISSELMERIGEPFLTTKEKGNGLGLMITYKIIEEHGGNILIDSELGKGTTFFVEMPIHT</sequence>
<dbReference type="PROSITE" id="PS50112">
    <property type="entry name" value="PAS"/>
    <property type="match status" value="2"/>
</dbReference>
<dbReference type="EMBL" id="CP016020">
    <property type="protein sequence ID" value="APH05502.1"/>
    <property type="molecule type" value="Genomic_DNA"/>
</dbReference>
<dbReference type="GO" id="GO:0000155">
    <property type="term" value="F:phosphorelay sensor kinase activity"/>
    <property type="evidence" value="ECO:0007669"/>
    <property type="project" value="InterPro"/>
</dbReference>
<name>A0A1L3MT25_9BACI</name>
<dbReference type="RefSeq" id="WP_072580292.1">
    <property type="nucleotide sequence ID" value="NZ_CP016020.1"/>
</dbReference>
<keyword evidence="3" id="KW-0597">Phosphoprotein</keyword>
<gene>
    <name evidence="12" type="ORF">A9C19_12475</name>
</gene>
<dbReference type="AlphaFoldDB" id="A0A1L3MT25"/>
<evidence type="ECO:0000259" key="10">
    <source>
        <dbReference type="PROSITE" id="PS50109"/>
    </source>
</evidence>
<keyword evidence="4" id="KW-0808">Transferase</keyword>
<dbReference type="InterPro" id="IPR005467">
    <property type="entry name" value="His_kinase_dom"/>
</dbReference>
<evidence type="ECO:0000313" key="13">
    <source>
        <dbReference type="Proteomes" id="UP000181936"/>
    </source>
</evidence>
<dbReference type="SUPFAM" id="SSF47384">
    <property type="entry name" value="Homodimeric domain of signal transducing histidine kinase"/>
    <property type="match status" value="1"/>
</dbReference>
<dbReference type="PANTHER" id="PTHR43065:SF34">
    <property type="entry name" value="SPORULATION KINASE A"/>
    <property type="match status" value="1"/>
</dbReference>
<dbReference type="FunFam" id="1.10.287.130:FF:000040">
    <property type="entry name" value="PAS domain-containing sensor histidine kinase"/>
    <property type="match status" value="1"/>
</dbReference>
<organism evidence="12 13">
    <name type="scientific">Bacillus weihaiensis</name>
    <dbReference type="NCBI Taxonomy" id="1547283"/>
    <lineage>
        <taxon>Bacteria</taxon>
        <taxon>Bacillati</taxon>
        <taxon>Bacillota</taxon>
        <taxon>Bacilli</taxon>
        <taxon>Bacillales</taxon>
        <taxon>Bacillaceae</taxon>
        <taxon>Bacillus</taxon>
    </lineage>
</organism>
<dbReference type="EC" id="2.7.13.3" evidence="2"/>
<dbReference type="GO" id="GO:0005524">
    <property type="term" value="F:ATP binding"/>
    <property type="evidence" value="ECO:0007669"/>
    <property type="project" value="UniProtKB-KW"/>
</dbReference>
<dbReference type="SUPFAM" id="SSF55874">
    <property type="entry name" value="ATPase domain of HSP90 chaperone/DNA topoisomerase II/histidine kinase"/>
    <property type="match status" value="1"/>
</dbReference>
<evidence type="ECO:0000259" key="11">
    <source>
        <dbReference type="PROSITE" id="PS50112"/>
    </source>
</evidence>
<dbReference type="PANTHER" id="PTHR43065">
    <property type="entry name" value="SENSOR HISTIDINE KINASE"/>
    <property type="match status" value="1"/>
</dbReference>
<dbReference type="CDD" id="cd00130">
    <property type="entry name" value="PAS"/>
    <property type="match status" value="2"/>
</dbReference>
<dbReference type="SMART" id="SM00388">
    <property type="entry name" value="HisKA"/>
    <property type="match status" value="1"/>
</dbReference>
<keyword evidence="6 12" id="KW-0418">Kinase</keyword>
<dbReference type="CDD" id="cd00082">
    <property type="entry name" value="HisKA"/>
    <property type="match status" value="1"/>
</dbReference>
<dbReference type="SMART" id="SM00091">
    <property type="entry name" value="PAS"/>
    <property type="match status" value="3"/>
</dbReference>
<dbReference type="Pfam" id="PF08447">
    <property type="entry name" value="PAS_3"/>
    <property type="match status" value="1"/>
</dbReference>
<keyword evidence="8" id="KW-0749">Sporulation</keyword>
<keyword evidence="9" id="KW-0902">Two-component regulatory system</keyword>
<dbReference type="OrthoDB" id="9815750at2"/>
<dbReference type="PRINTS" id="PR00344">
    <property type="entry name" value="BCTRLSENSOR"/>
</dbReference>
<dbReference type="InterPro" id="IPR013655">
    <property type="entry name" value="PAS_fold_3"/>
</dbReference>
<reference evidence="12 13" key="1">
    <citation type="journal article" date="2016" name="Sci. Rep.">
        <title>Complete genome sequence and transcriptomic analysis of a novel marine strain Bacillus weihaiensis reveals the mechanism of brown algae degradation.</title>
        <authorList>
            <person name="Zhu Y."/>
            <person name="Chen P."/>
            <person name="Bao Y."/>
            <person name="Men Y."/>
            <person name="Zeng Y."/>
            <person name="Yang J."/>
            <person name="Sun J."/>
            <person name="Sun Y."/>
        </authorList>
    </citation>
    <scope>NUCLEOTIDE SEQUENCE [LARGE SCALE GENOMIC DNA]</scope>
    <source>
        <strain evidence="12 13">Alg07</strain>
    </source>
</reference>
<dbReference type="Pfam" id="PF02518">
    <property type="entry name" value="HATPase_c"/>
    <property type="match status" value="1"/>
</dbReference>
<accession>A0A1L3MT25</accession>
<dbReference type="Pfam" id="PF00512">
    <property type="entry name" value="HisKA"/>
    <property type="match status" value="1"/>
</dbReference>
<dbReference type="InterPro" id="IPR003594">
    <property type="entry name" value="HATPase_dom"/>
</dbReference>
<evidence type="ECO:0000256" key="5">
    <source>
        <dbReference type="ARBA" id="ARBA00022741"/>
    </source>
</evidence>
<dbReference type="InterPro" id="IPR035965">
    <property type="entry name" value="PAS-like_dom_sf"/>
</dbReference>
<evidence type="ECO:0000256" key="4">
    <source>
        <dbReference type="ARBA" id="ARBA00022679"/>
    </source>
</evidence>
<evidence type="ECO:0000256" key="1">
    <source>
        <dbReference type="ARBA" id="ARBA00000085"/>
    </source>
</evidence>
<evidence type="ECO:0000256" key="7">
    <source>
        <dbReference type="ARBA" id="ARBA00022840"/>
    </source>
</evidence>
<dbReference type="KEGG" id="bwh:A9C19_12475"/>
<evidence type="ECO:0000256" key="8">
    <source>
        <dbReference type="ARBA" id="ARBA00022969"/>
    </source>
</evidence>
<dbReference type="GO" id="GO:0006355">
    <property type="term" value="P:regulation of DNA-templated transcription"/>
    <property type="evidence" value="ECO:0007669"/>
    <property type="project" value="InterPro"/>
</dbReference>
<dbReference type="InterPro" id="IPR036890">
    <property type="entry name" value="HATPase_C_sf"/>
</dbReference>
<dbReference type="Gene3D" id="3.30.565.10">
    <property type="entry name" value="Histidine kinase-like ATPase, C-terminal domain"/>
    <property type="match status" value="1"/>
</dbReference>
<dbReference type="SUPFAM" id="SSF55785">
    <property type="entry name" value="PYP-like sensor domain (PAS domain)"/>
    <property type="match status" value="3"/>
</dbReference>
<dbReference type="PROSITE" id="PS50109">
    <property type="entry name" value="HIS_KIN"/>
    <property type="match status" value="1"/>
</dbReference>
<dbReference type="InterPro" id="IPR036097">
    <property type="entry name" value="HisK_dim/P_sf"/>
</dbReference>
<dbReference type="Gene3D" id="1.10.287.130">
    <property type="match status" value="1"/>
</dbReference>
<dbReference type="STRING" id="1547283.A9C19_12475"/>
<dbReference type="InterPro" id="IPR003661">
    <property type="entry name" value="HisK_dim/P_dom"/>
</dbReference>
<dbReference type="Gene3D" id="3.30.450.20">
    <property type="entry name" value="PAS domain"/>
    <property type="match status" value="3"/>
</dbReference>
<evidence type="ECO:0000256" key="2">
    <source>
        <dbReference type="ARBA" id="ARBA00012438"/>
    </source>
</evidence>
<evidence type="ECO:0000256" key="3">
    <source>
        <dbReference type="ARBA" id="ARBA00022553"/>
    </source>
</evidence>
<dbReference type="GO" id="GO:0030435">
    <property type="term" value="P:sporulation resulting in formation of a cellular spore"/>
    <property type="evidence" value="ECO:0007669"/>
    <property type="project" value="UniProtKB-KW"/>
</dbReference>
<feature type="domain" description="Histidine kinase" evidence="10">
    <location>
        <begin position="400"/>
        <end position="604"/>
    </location>
</feature>
<evidence type="ECO:0000313" key="12">
    <source>
        <dbReference type="EMBL" id="APH05502.1"/>
    </source>
</evidence>
<dbReference type="SMART" id="SM00387">
    <property type="entry name" value="HATPase_c"/>
    <property type="match status" value="1"/>
</dbReference>
<feature type="domain" description="PAS" evidence="11">
    <location>
        <begin position="263"/>
        <end position="333"/>
    </location>
</feature>
<protein>
    <recommendedName>
        <fullName evidence="2">histidine kinase</fullName>
        <ecNumber evidence="2">2.7.13.3</ecNumber>
    </recommendedName>
</protein>
<dbReference type="InterPro" id="IPR013767">
    <property type="entry name" value="PAS_fold"/>
</dbReference>
<feature type="domain" description="PAS" evidence="11">
    <location>
        <begin position="20"/>
        <end position="58"/>
    </location>
</feature>
<evidence type="ECO:0000256" key="6">
    <source>
        <dbReference type="ARBA" id="ARBA00022777"/>
    </source>
</evidence>
<keyword evidence="5" id="KW-0547">Nucleotide-binding</keyword>